<accession>A0A328NE29</accession>
<dbReference type="GO" id="GO:0005886">
    <property type="term" value="C:plasma membrane"/>
    <property type="evidence" value="ECO:0007669"/>
    <property type="project" value="UniProtKB-SubCell"/>
</dbReference>
<keyword evidence="4 6" id="KW-1133">Transmembrane helix</keyword>
<gene>
    <name evidence="7" type="ORF">LAH08_01629</name>
    <name evidence="8" type="ORF">MED15_01025</name>
</gene>
<feature type="transmembrane region" description="Helical" evidence="6">
    <location>
        <begin position="145"/>
        <end position="174"/>
    </location>
</feature>
<dbReference type="EMBL" id="PYAA01000008">
    <property type="protein sequence ID" value="RAO04281.1"/>
    <property type="molecule type" value="Genomic_DNA"/>
</dbReference>
<keyword evidence="2" id="KW-1003">Cell membrane</keyword>
<sequence length="206" mass="21548">MTLTILASFALSAFLLNLSPGPSILYVMSRSVVNGRIAGVFAAFGLASGSAMWALLTAIGASALIASSELAFTVLRFAGAAYLLYLGISGLRDQPFTVRTERPARVSGLRSYLQGFVVEGTNPKTVTFFLALVPQIIVSLDDPGLLVLIGFCLIVPLTALPIDVTVGVTGGTLASKIATRPRVGRALNYLSSAVLIALASLVLFDR</sequence>
<evidence type="ECO:0000313" key="7">
    <source>
        <dbReference type="EMBL" id="RAO04281.1"/>
    </source>
</evidence>
<name>A0A328NE29_9ACTN</name>
<comment type="subcellular location">
    <subcellularLocation>
        <location evidence="1">Cell membrane</location>
        <topology evidence="1">Multi-pass membrane protein</topology>
    </subcellularLocation>
</comment>
<dbReference type="Pfam" id="PF01810">
    <property type="entry name" value="LysE"/>
    <property type="match status" value="1"/>
</dbReference>
<evidence type="ECO:0000256" key="1">
    <source>
        <dbReference type="ARBA" id="ARBA00004651"/>
    </source>
</evidence>
<feature type="transmembrane region" description="Helical" evidence="6">
    <location>
        <begin position="70"/>
        <end position="88"/>
    </location>
</feature>
<feature type="transmembrane region" description="Helical" evidence="6">
    <location>
        <begin position="186"/>
        <end position="204"/>
    </location>
</feature>
<dbReference type="Proteomes" id="UP000248966">
    <property type="component" value="Unassembled WGS sequence"/>
</dbReference>
<dbReference type="EMBL" id="PYAC01000001">
    <property type="protein sequence ID" value="RAO25262.1"/>
    <property type="molecule type" value="Genomic_DNA"/>
</dbReference>
<proteinExistence type="predicted"/>
<organism evidence="7 9">
    <name type="scientific">Micromonospora noduli</name>
    <dbReference type="NCBI Taxonomy" id="709876"/>
    <lineage>
        <taxon>Bacteria</taxon>
        <taxon>Bacillati</taxon>
        <taxon>Actinomycetota</taxon>
        <taxon>Actinomycetes</taxon>
        <taxon>Micromonosporales</taxon>
        <taxon>Micromonosporaceae</taxon>
        <taxon>Micromonospora</taxon>
    </lineage>
</organism>
<evidence type="ECO:0000256" key="6">
    <source>
        <dbReference type="SAM" id="Phobius"/>
    </source>
</evidence>
<dbReference type="PANTHER" id="PTHR30086:SF20">
    <property type="entry name" value="ARGININE EXPORTER PROTEIN ARGO-RELATED"/>
    <property type="match status" value="1"/>
</dbReference>
<protein>
    <submittedName>
        <fullName evidence="7">Homoserine/homoserine lactone efflux protein</fullName>
    </submittedName>
</protein>
<reference evidence="9 10" key="1">
    <citation type="submission" date="2018-03" db="EMBL/GenBank/DDBJ databases">
        <title>Defining the species Micromonospora saelicesensis and Micromonospora noduli under the framework of genomics.</title>
        <authorList>
            <person name="Riesco R."/>
            <person name="Trujillo M.E."/>
        </authorList>
    </citation>
    <scope>NUCLEOTIDE SEQUENCE [LARGE SCALE GENOMIC DNA]</scope>
    <source>
        <strain evidence="7 9">LAH08</strain>
        <strain evidence="8 10">MED15</strain>
    </source>
</reference>
<evidence type="ECO:0000313" key="9">
    <source>
        <dbReference type="Proteomes" id="UP000248966"/>
    </source>
</evidence>
<keyword evidence="3 6" id="KW-0812">Transmembrane</keyword>
<dbReference type="Proteomes" id="UP000249045">
    <property type="component" value="Unassembled WGS sequence"/>
</dbReference>
<dbReference type="InterPro" id="IPR001123">
    <property type="entry name" value="LeuE-type"/>
</dbReference>
<evidence type="ECO:0000256" key="3">
    <source>
        <dbReference type="ARBA" id="ARBA00022692"/>
    </source>
</evidence>
<keyword evidence="10" id="KW-1185">Reference proteome</keyword>
<dbReference type="AlphaFoldDB" id="A0A328NE29"/>
<evidence type="ECO:0000256" key="4">
    <source>
        <dbReference type="ARBA" id="ARBA00022989"/>
    </source>
</evidence>
<dbReference type="PANTHER" id="PTHR30086">
    <property type="entry name" value="ARGININE EXPORTER PROTEIN ARGO"/>
    <property type="match status" value="1"/>
</dbReference>
<evidence type="ECO:0000256" key="2">
    <source>
        <dbReference type="ARBA" id="ARBA00022475"/>
    </source>
</evidence>
<evidence type="ECO:0000313" key="10">
    <source>
        <dbReference type="Proteomes" id="UP000249045"/>
    </source>
</evidence>
<dbReference type="GO" id="GO:0015171">
    <property type="term" value="F:amino acid transmembrane transporter activity"/>
    <property type="evidence" value="ECO:0007669"/>
    <property type="project" value="TreeGrafter"/>
</dbReference>
<evidence type="ECO:0000256" key="5">
    <source>
        <dbReference type="ARBA" id="ARBA00023136"/>
    </source>
</evidence>
<evidence type="ECO:0000313" key="8">
    <source>
        <dbReference type="EMBL" id="RAO25262.1"/>
    </source>
</evidence>
<keyword evidence="5 6" id="KW-0472">Membrane</keyword>
<comment type="caution">
    <text evidence="7">The sequence shown here is derived from an EMBL/GenBank/DDBJ whole genome shotgun (WGS) entry which is preliminary data.</text>
</comment>
<feature type="transmembrane region" description="Helical" evidence="6">
    <location>
        <begin position="36"/>
        <end position="58"/>
    </location>
</feature>
<dbReference type="RefSeq" id="WP_112583136.1">
    <property type="nucleotide sequence ID" value="NZ_JBFAQI010000017.1"/>
</dbReference>
<dbReference type="PIRSF" id="PIRSF006324">
    <property type="entry name" value="LeuE"/>
    <property type="match status" value="1"/>
</dbReference>